<dbReference type="GeneID" id="28816598"/>
<dbReference type="PANTHER" id="PTHR38695:SF1">
    <property type="entry name" value="AMINO ACID PERMEASE_ SLC12A DOMAIN-CONTAINING PROTEIN"/>
    <property type="match status" value="1"/>
</dbReference>
<dbReference type="InterPro" id="IPR048273">
    <property type="entry name" value="Luciferase"/>
</dbReference>
<keyword evidence="1" id="KW-1133">Transmembrane helix</keyword>
<dbReference type="Pfam" id="PF17648">
    <property type="entry name" value="Luciferase"/>
    <property type="match status" value="1"/>
</dbReference>
<dbReference type="PANTHER" id="PTHR38695">
    <property type="entry name" value="AMINO ACID PERMEASE_ SLC12A DOMAIN-CONTAINING PROTEIN"/>
    <property type="match status" value="1"/>
</dbReference>
<feature type="domain" description="Luciferase" evidence="2">
    <location>
        <begin position="205"/>
        <end position="277"/>
    </location>
</feature>
<sequence>MDIGHSTITQVMVEEPAEYQKESSFSLIQHDLFEITLNGPALVLTILAIIISIQILQPSFTCTLLALAPLPWIIHNDYQNFINLGPGGTPSTFLGYLKIAFLRMFALSDPYTPAIISEKIYPIIGYYQKSHSWLPERAGPRPKIAGIAPQRQIDQAGCPEMYQKLRQTLERLALQQPDSFRTAMSCFEKKGLALFAQKPINETCRGEICHVHHSDRSMHMNLHPDDAKIVLEKGWGERHPLARGGWMKQYVPREFLMIYAPRNRSELDVVCRIIEAAGFWVSGEHFKLKVENEPTSSKNTTL</sequence>
<gene>
    <name evidence="3" type="ORF">LY89DRAFT_344189</name>
</gene>
<evidence type="ECO:0000259" key="2">
    <source>
        <dbReference type="Pfam" id="PF17648"/>
    </source>
</evidence>
<keyword evidence="1" id="KW-0812">Transmembrane</keyword>
<dbReference type="InterPro" id="IPR040841">
    <property type="entry name" value="Luciferase_dom"/>
</dbReference>
<evidence type="ECO:0000313" key="3">
    <source>
        <dbReference type="EMBL" id="KUJ07918.1"/>
    </source>
</evidence>
<name>A0A132B679_MOLSC</name>
<accession>A0A132B679</accession>
<dbReference type="Proteomes" id="UP000070700">
    <property type="component" value="Unassembled WGS sequence"/>
</dbReference>
<reference evidence="3 4" key="1">
    <citation type="submission" date="2015-10" db="EMBL/GenBank/DDBJ databases">
        <title>Full genome of DAOMC 229536 Phialocephala scopiformis, a fungal endophyte of spruce producing the potent anti-insectan compound rugulosin.</title>
        <authorList>
            <consortium name="DOE Joint Genome Institute"/>
            <person name="Walker A.K."/>
            <person name="Frasz S.L."/>
            <person name="Seifert K.A."/>
            <person name="Miller J.D."/>
            <person name="Mondo S.J."/>
            <person name="Labutti K."/>
            <person name="Lipzen A."/>
            <person name="Dockter R."/>
            <person name="Kennedy M."/>
            <person name="Grigoriev I.V."/>
            <person name="Spatafora J.W."/>
        </authorList>
    </citation>
    <scope>NUCLEOTIDE SEQUENCE [LARGE SCALE GENOMIC DNA]</scope>
    <source>
        <strain evidence="3 4">CBS 120377</strain>
    </source>
</reference>
<evidence type="ECO:0000256" key="1">
    <source>
        <dbReference type="SAM" id="Phobius"/>
    </source>
</evidence>
<protein>
    <recommendedName>
        <fullName evidence="2">Luciferase domain-containing protein</fullName>
    </recommendedName>
</protein>
<dbReference type="EMBL" id="KQ947437">
    <property type="protein sequence ID" value="KUJ07918.1"/>
    <property type="molecule type" value="Genomic_DNA"/>
</dbReference>
<dbReference type="RefSeq" id="XP_018062273.1">
    <property type="nucleotide sequence ID" value="XM_018206872.1"/>
</dbReference>
<proteinExistence type="predicted"/>
<dbReference type="OrthoDB" id="9987011at2759"/>
<dbReference type="AlphaFoldDB" id="A0A132B679"/>
<evidence type="ECO:0000313" key="4">
    <source>
        <dbReference type="Proteomes" id="UP000070700"/>
    </source>
</evidence>
<feature type="transmembrane region" description="Helical" evidence="1">
    <location>
        <begin position="35"/>
        <end position="56"/>
    </location>
</feature>
<dbReference type="KEGG" id="psco:LY89DRAFT_344189"/>
<keyword evidence="1" id="KW-0472">Membrane</keyword>
<keyword evidence="4" id="KW-1185">Reference proteome</keyword>
<organism evidence="3 4">
    <name type="scientific">Mollisia scopiformis</name>
    <name type="common">Conifer needle endophyte fungus</name>
    <name type="synonym">Phialocephala scopiformis</name>
    <dbReference type="NCBI Taxonomy" id="149040"/>
    <lineage>
        <taxon>Eukaryota</taxon>
        <taxon>Fungi</taxon>
        <taxon>Dikarya</taxon>
        <taxon>Ascomycota</taxon>
        <taxon>Pezizomycotina</taxon>
        <taxon>Leotiomycetes</taxon>
        <taxon>Helotiales</taxon>
        <taxon>Mollisiaceae</taxon>
        <taxon>Mollisia</taxon>
    </lineage>
</organism>
<dbReference type="InParanoid" id="A0A132B679"/>